<dbReference type="VEuPathDB" id="FungiDB:BO82DRAFT_387904"/>
<evidence type="ECO:0000313" key="10">
    <source>
        <dbReference type="EMBL" id="PYH75622.1"/>
    </source>
</evidence>
<dbReference type="AlphaFoldDB" id="A0A319D6M2"/>
<protein>
    <submittedName>
        <fullName evidence="10">DUF221 membrane protein</fullName>
    </submittedName>
</protein>
<dbReference type="Pfam" id="PF13967">
    <property type="entry name" value="RSN1_TM"/>
    <property type="match status" value="1"/>
</dbReference>
<feature type="transmembrane region" description="Helical" evidence="7">
    <location>
        <begin position="386"/>
        <end position="404"/>
    </location>
</feature>
<dbReference type="PANTHER" id="PTHR13018:SF20">
    <property type="entry name" value="SPORULATION-SPECIFIC PROTEIN 75"/>
    <property type="match status" value="1"/>
</dbReference>
<feature type="domain" description="CSC1/OSCA1-like N-terminal transmembrane" evidence="9">
    <location>
        <begin position="27"/>
        <end position="175"/>
    </location>
</feature>
<keyword evidence="11" id="KW-1185">Reference proteome</keyword>
<name>A0A319D6M2_9EURO</name>
<dbReference type="RefSeq" id="XP_025485822.1">
    <property type="nucleotide sequence ID" value="XM_025638348.1"/>
</dbReference>
<evidence type="ECO:0000259" key="9">
    <source>
        <dbReference type="Pfam" id="PF13967"/>
    </source>
</evidence>
<feature type="transmembrane region" description="Helical" evidence="7">
    <location>
        <begin position="150"/>
        <end position="173"/>
    </location>
</feature>
<dbReference type="InterPro" id="IPR032880">
    <property type="entry name" value="CSC1/OSCA1-like_N"/>
</dbReference>
<keyword evidence="3" id="KW-0813">Transport</keyword>
<organism evidence="10 11">
    <name type="scientific">Aspergillus uvarum CBS 121591</name>
    <dbReference type="NCBI Taxonomy" id="1448315"/>
    <lineage>
        <taxon>Eukaryota</taxon>
        <taxon>Fungi</taxon>
        <taxon>Dikarya</taxon>
        <taxon>Ascomycota</taxon>
        <taxon>Pezizomycotina</taxon>
        <taxon>Eurotiomycetes</taxon>
        <taxon>Eurotiomycetidae</taxon>
        <taxon>Eurotiales</taxon>
        <taxon>Aspergillaceae</taxon>
        <taxon>Aspergillus</taxon>
        <taxon>Aspergillus subgen. Circumdati</taxon>
    </lineage>
</organism>
<feature type="domain" description="CSC1/OSCA1-like 7TM region" evidence="8">
    <location>
        <begin position="407"/>
        <end position="584"/>
    </location>
</feature>
<keyword evidence="4 7" id="KW-0812">Transmembrane</keyword>
<gene>
    <name evidence="10" type="ORF">BO82DRAFT_387904</name>
</gene>
<dbReference type="Pfam" id="PF02714">
    <property type="entry name" value="RSN1_7TM"/>
    <property type="match status" value="1"/>
</dbReference>
<feature type="transmembrane region" description="Helical" evidence="7">
    <location>
        <begin position="107"/>
        <end position="130"/>
    </location>
</feature>
<reference evidence="10 11" key="1">
    <citation type="submission" date="2016-12" db="EMBL/GenBank/DDBJ databases">
        <title>The genomes of Aspergillus section Nigri reveals drivers in fungal speciation.</title>
        <authorList>
            <consortium name="DOE Joint Genome Institute"/>
            <person name="Vesth T.C."/>
            <person name="Nybo J."/>
            <person name="Theobald S."/>
            <person name="Brandl J."/>
            <person name="Frisvad J.C."/>
            <person name="Nielsen K.F."/>
            <person name="Lyhne E.K."/>
            <person name="Kogle M.E."/>
            <person name="Kuo A."/>
            <person name="Riley R."/>
            <person name="Clum A."/>
            <person name="Nolan M."/>
            <person name="Lipzen A."/>
            <person name="Salamov A."/>
            <person name="Henrissat B."/>
            <person name="Wiebenga A."/>
            <person name="De Vries R.P."/>
            <person name="Grigoriev I.V."/>
            <person name="Mortensen U.H."/>
            <person name="Andersen M.R."/>
            <person name="Baker S.E."/>
        </authorList>
    </citation>
    <scope>NUCLEOTIDE SEQUENCE [LARGE SCALE GENOMIC DNA]</scope>
    <source>
        <strain evidence="10 11">CBS 121591</strain>
    </source>
</reference>
<evidence type="ECO:0000313" key="11">
    <source>
        <dbReference type="Proteomes" id="UP000248340"/>
    </source>
</evidence>
<feature type="transmembrane region" description="Helical" evidence="7">
    <location>
        <begin position="28"/>
        <end position="49"/>
    </location>
</feature>
<proteinExistence type="inferred from homology"/>
<keyword evidence="6 7" id="KW-0472">Membrane</keyword>
<evidence type="ECO:0000256" key="5">
    <source>
        <dbReference type="ARBA" id="ARBA00022989"/>
    </source>
</evidence>
<feature type="transmembrane region" description="Helical" evidence="7">
    <location>
        <begin position="592"/>
        <end position="609"/>
    </location>
</feature>
<dbReference type="OrthoDB" id="4482316at2759"/>
<sequence length="638" mass="71633">MNLDVVNQTLNSIAGKAQKEQGLSAQSFLISVCLYGSLIIASAGLFTWLKNVSYAIFQPSCIDDPTIEPLPRGISWLRKLRTVTEDSNTLQINHGLDSYLVLRFLQVAFKILTVPSIFVLPALLPVYYTAGHAAVTGLDQLSISNVQQGQIARCWIIATVALFLHLYVCHVLWKEFHVITNIRQQYLRRMARSAVIPPILVTDIPADIQDREILTQIFVPFCNHAEVSFPLESKRVIKEAEYNELLCSAVHQPIQDCRGKLKDRFVRTMSRFHVKRRMQRLRNELQHFRSIAIVQFPSLLAAHLCLQAQLGQKPSTVVTHVIDQSATIDARVCRGGTSVMIQNCLTTVFLISCSLLWVVPIAMTGLLSQVVYLKSVSACVARLSEFQLGLIQALLPQVALAALIDASRQVLVQRHYFFFLYIQVFLVVSISSSLTTMIPDMIRDIQAIPALLARNLPKACDYFYSYLLMQAVTQCVLSFFQLPRSLWDMLTTKPRKSTRTMITWNLIYPVLTNLLCICMIFSVTSPLILPVGTLVSGTLWVTYAYQVIYVLESPVGTAGLLYWEALQHLFVGVYTLDLFLVGLFMLRDAYGPAVLAAVILALVAGLQYYSHQHFRPLVHYLSASGSGTDPYFAEQVSF</sequence>
<feature type="transmembrane region" description="Helical" evidence="7">
    <location>
        <begin position="344"/>
        <end position="366"/>
    </location>
</feature>
<accession>A0A319D6M2</accession>
<feature type="transmembrane region" description="Helical" evidence="7">
    <location>
        <begin position="416"/>
        <end position="442"/>
    </location>
</feature>
<feature type="transmembrane region" description="Helical" evidence="7">
    <location>
        <begin position="569"/>
        <end position="586"/>
    </location>
</feature>
<dbReference type="GO" id="GO:0005886">
    <property type="term" value="C:plasma membrane"/>
    <property type="evidence" value="ECO:0007669"/>
    <property type="project" value="TreeGrafter"/>
</dbReference>
<evidence type="ECO:0000256" key="7">
    <source>
        <dbReference type="SAM" id="Phobius"/>
    </source>
</evidence>
<dbReference type="InterPro" id="IPR003864">
    <property type="entry name" value="CSC1/OSCA1-like_7TM"/>
</dbReference>
<comment type="subcellular location">
    <subcellularLocation>
        <location evidence="1">Membrane</location>
        <topology evidence="1">Multi-pass membrane protein</topology>
    </subcellularLocation>
</comment>
<feature type="transmembrane region" description="Helical" evidence="7">
    <location>
        <begin position="502"/>
        <end position="523"/>
    </location>
</feature>
<comment type="similarity">
    <text evidence="2">Belongs to the CSC1 (TC 1.A.17) family.</text>
</comment>
<evidence type="ECO:0000256" key="4">
    <source>
        <dbReference type="ARBA" id="ARBA00022692"/>
    </source>
</evidence>
<evidence type="ECO:0000259" key="8">
    <source>
        <dbReference type="Pfam" id="PF02714"/>
    </source>
</evidence>
<keyword evidence="5 7" id="KW-1133">Transmembrane helix</keyword>
<dbReference type="GeneID" id="37141090"/>
<evidence type="ECO:0000256" key="6">
    <source>
        <dbReference type="ARBA" id="ARBA00023136"/>
    </source>
</evidence>
<dbReference type="EMBL" id="KZ821783">
    <property type="protein sequence ID" value="PYH75622.1"/>
    <property type="molecule type" value="Genomic_DNA"/>
</dbReference>
<evidence type="ECO:0000256" key="1">
    <source>
        <dbReference type="ARBA" id="ARBA00004141"/>
    </source>
</evidence>
<dbReference type="InterPro" id="IPR045122">
    <property type="entry name" value="Csc1-like"/>
</dbReference>
<dbReference type="GO" id="GO:0005227">
    <property type="term" value="F:calcium-activated cation channel activity"/>
    <property type="evidence" value="ECO:0007669"/>
    <property type="project" value="InterPro"/>
</dbReference>
<evidence type="ECO:0000256" key="2">
    <source>
        <dbReference type="ARBA" id="ARBA00007779"/>
    </source>
</evidence>
<dbReference type="Proteomes" id="UP000248340">
    <property type="component" value="Unassembled WGS sequence"/>
</dbReference>
<evidence type="ECO:0000256" key="3">
    <source>
        <dbReference type="ARBA" id="ARBA00022448"/>
    </source>
</evidence>
<dbReference type="PANTHER" id="PTHR13018">
    <property type="entry name" value="PROBABLE MEMBRANE PROTEIN DUF221-RELATED"/>
    <property type="match status" value="1"/>
</dbReference>